<proteinExistence type="predicted"/>
<evidence type="ECO:0000313" key="3">
    <source>
        <dbReference type="Proteomes" id="UP000326678"/>
    </source>
</evidence>
<dbReference type="EMBL" id="CP045229">
    <property type="protein sequence ID" value="QFS52524.1"/>
    <property type="molecule type" value="Genomic_DNA"/>
</dbReference>
<dbReference type="InterPro" id="IPR012349">
    <property type="entry name" value="Split_barrel_FMN-bd"/>
</dbReference>
<dbReference type="AlphaFoldDB" id="A0A5P8WII5"/>
<dbReference type="KEGG" id="nsh:GXM_10279"/>
<evidence type="ECO:0000256" key="1">
    <source>
        <dbReference type="SAM" id="MobiDB-lite"/>
    </source>
</evidence>
<dbReference type="Gene3D" id="2.30.110.10">
    <property type="entry name" value="Electron Transport, Fmn-binding Protein, Chain A"/>
    <property type="match status" value="1"/>
</dbReference>
<organism evidence="2 3">
    <name type="scientific">Nostoc sphaeroides CCNUC1</name>
    <dbReference type="NCBI Taxonomy" id="2653204"/>
    <lineage>
        <taxon>Bacteria</taxon>
        <taxon>Bacillati</taxon>
        <taxon>Cyanobacteriota</taxon>
        <taxon>Cyanophyceae</taxon>
        <taxon>Nostocales</taxon>
        <taxon>Nostocaceae</taxon>
        <taxon>Nostoc</taxon>
    </lineage>
</organism>
<dbReference type="PANTHER" id="PTHR34071">
    <property type="entry name" value="5-NITROIMIDAZOLE ANTIBIOTICS RESISTANCE PROTEIN, NIMA-FAMILY-RELATED PROTEIN-RELATED"/>
    <property type="match status" value="1"/>
</dbReference>
<accession>A0A5P8WII5</accession>
<gene>
    <name evidence="2" type="ORF">GXM_10279</name>
</gene>
<protein>
    <recommendedName>
        <fullName evidence="4">Flavin-nucleotide-binding protein</fullName>
    </recommendedName>
</protein>
<feature type="region of interest" description="Disordered" evidence="1">
    <location>
        <begin position="1"/>
        <end position="20"/>
    </location>
</feature>
<name>A0A5P8WII5_9NOSO</name>
<sequence length="240" mass="26668">MDNNQLGAKMSHSENTLTVTQRTKIRRMPERGQYESQVIYDILDEGLVCHVGFAVDGQPFVIPTTYGRVGDTLYIHGSPVSKMLRSLQNGIEVCISITLLNGLVLARSAFHHSMNYRSVVIFGTTKPVESSEEKLQALRSFTEHIIPGRWADVRQPSHQELQGTLVLSLTLNEASAKIRTGPPVDDEADYNLPVWAGVLPLQLKAAVPIPDSRLQSGVTLPEYMQNYNRVPKESGKSEEI</sequence>
<reference evidence="2 3" key="1">
    <citation type="submission" date="2019-10" db="EMBL/GenBank/DDBJ databases">
        <title>Genomic and transcriptomic insights into the perfect genentic adaptation of a filamentous nitrogen-fixing cyanobacterium to rice fields.</title>
        <authorList>
            <person name="Chen Z."/>
        </authorList>
    </citation>
    <scope>NUCLEOTIDE SEQUENCE [LARGE SCALE GENOMIC DNA]</scope>
    <source>
        <strain evidence="2">CCNUC1</strain>
    </source>
</reference>
<dbReference type="SUPFAM" id="SSF50475">
    <property type="entry name" value="FMN-binding split barrel"/>
    <property type="match status" value="1"/>
</dbReference>
<dbReference type="InterPro" id="IPR024747">
    <property type="entry name" value="Pyridox_Oxase-rel"/>
</dbReference>
<dbReference type="Proteomes" id="UP000326678">
    <property type="component" value="Chromosome pGXM02"/>
</dbReference>
<dbReference type="PANTHER" id="PTHR34071:SF2">
    <property type="entry name" value="FLAVIN-NUCLEOTIDE-BINDING PROTEIN"/>
    <property type="match status" value="1"/>
</dbReference>
<evidence type="ECO:0008006" key="4">
    <source>
        <dbReference type="Google" id="ProtNLM"/>
    </source>
</evidence>
<keyword evidence="3" id="KW-1185">Reference proteome</keyword>
<dbReference type="Pfam" id="PF12900">
    <property type="entry name" value="Pyridox_ox_2"/>
    <property type="match status" value="1"/>
</dbReference>
<evidence type="ECO:0000313" key="2">
    <source>
        <dbReference type="EMBL" id="QFS52524.1"/>
    </source>
</evidence>